<sequence length="109" mass="13234">MADKTDLKEINQHHWFLEMDFPCSNKYDQFINWLRKEFCFFQQENGSYLTIYFPNGHVKIEKKAKEENTFASEITVESKCRIFGLKMRKNLSAFLDYIESYHRLSQIKY</sequence>
<reference evidence="1 2" key="1">
    <citation type="submission" date="2019-01" db="EMBL/GenBank/DDBJ databases">
        <title>Genome sequence of the Antarctic species Gelidibacter gilvus ACAM 158(T).</title>
        <authorList>
            <person name="Bowman J.P."/>
        </authorList>
    </citation>
    <scope>NUCLEOTIDE SEQUENCE [LARGE SCALE GENOMIC DNA]</scope>
    <source>
        <strain evidence="1 2">IC158</strain>
    </source>
</reference>
<dbReference type="Proteomes" id="UP000289792">
    <property type="component" value="Unassembled WGS sequence"/>
</dbReference>
<keyword evidence="2" id="KW-1185">Reference proteome</keyword>
<gene>
    <name evidence="1" type="ORF">ESZ48_12530</name>
</gene>
<evidence type="ECO:0000313" key="2">
    <source>
        <dbReference type="Proteomes" id="UP000289792"/>
    </source>
</evidence>
<dbReference type="OrthoDB" id="1440074at2"/>
<accession>A0A4Q0XE31</accession>
<evidence type="ECO:0000313" key="1">
    <source>
        <dbReference type="EMBL" id="RXJ49435.1"/>
    </source>
</evidence>
<comment type="caution">
    <text evidence="1">The sequence shown here is derived from an EMBL/GenBank/DDBJ whole genome shotgun (WGS) entry which is preliminary data.</text>
</comment>
<dbReference type="EMBL" id="SDDZ01000007">
    <property type="protein sequence ID" value="RXJ49435.1"/>
    <property type="molecule type" value="Genomic_DNA"/>
</dbReference>
<name>A0A4Q0XE31_9FLAO</name>
<dbReference type="AlphaFoldDB" id="A0A4Q0XE31"/>
<proteinExistence type="predicted"/>
<dbReference type="RefSeq" id="WP_129017836.1">
    <property type="nucleotide sequence ID" value="NZ_SDDZ01000007.1"/>
</dbReference>
<protein>
    <submittedName>
        <fullName evidence="1">Uncharacterized protein</fullName>
    </submittedName>
</protein>
<organism evidence="1 2">
    <name type="scientific">Gelidibacter gilvus</name>
    <dbReference type="NCBI Taxonomy" id="59602"/>
    <lineage>
        <taxon>Bacteria</taxon>
        <taxon>Pseudomonadati</taxon>
        <taxon>Bacteroidota</taxon>
        <taxon>Flavobacteriia</taxon>
        <taxon>Flavobacteriales</taxon>
        <taxon>Flavobacteriaceae</taxon>
        <taxon>Gelidibacter</taxon>
    </lineage>
</organism>